<name>A0A1G9XSK9_9EURY</name>
<dbReference type="InterPro" id="IPR037171">
    <property type="entry name" value="NagB/RpiA_transferase-like"/>
</dbReference>
<accession>A0A1G9XSK9</accession>
<evidence type="ECO:0000313" key="4">
    <source>
        <dbReference type="Proteomes" id="UP000199370"/>
    </source>
</evidence>
<dbReference type="GO" id="GO:0046523">
    <property type="term" value="F:S-methyl-5-thioribose-1-phosphate isomerase activity"/>
    <property type="evidence" value="ECO:0007669"/>
    <property type="project" value="TreeGrafter"/>
</dbReference>
<protein>
    <submittedName>
        <fullName evidence="3">Translation initiation factor 2B subunit, eIF-2B alpha/beta/delta family</fullName>
    </submittedName>
</protein>
<dbReference type="Gene3D" id="3.40.50.10470">
    <property type="entry name" value="Translation initiation factor eif-2b, domain 2"/>
    <property type="match status" value="1"/>
</dbReference>
<dbReference type="InterPro" id="IPR000086">
    <property type="entry name" value="NUDIX_hydrolase_dom"/>
</dbReference>
<dbReference type="Gene3D" id="3.90.79.10">
    <property type="entry name" value="Nucleoside Triphosphate Pyrophosphohydrolase"/>
    <property type="match status" value="1"/>
</dbReference>
<keyword evidence="4" id="KW-1185">Reference proteome</keyword>
<keyword evidence="3" id="KW-0648">Protein biosynthesis</keyword>
<dbReference type="Proteomes" id="UP000199370">
    <property type="component" value="Unassembled WGS sequence"/>
</dbReference>
<dbReference type="Pfam" id="PF01008">
    <property type="entry name" value="IF-2B"/>
    <property type="match status" value="1"/>
</dbReference>
<keyword evidence="3" id="KW-0396">Initiation factor</keyword>
<dbReference type="SUPFAM" id="SSF55811">
    <property type="entry name" value="Nudix"/>
    <property type="match status" value="1"/>
</dbReference>
<dbReference type="GO" id="GO:0003743">
    <property type="term" value="F:translation initiation factor activity"/>
    <property type="evidence" value="ECO:0007669"/>
    <property type="project" value="UniProtKB-KW"/>
</dbReference>
<dbReference type="CDD" id="cd18872">
    <property type="entry name" value="NUDIX_eIF-2B"/>
    <property type="match status" value="1"/>
</dbReference>
<reference evidence="3 4" key="1">
    <citation type="submission" date="2016-10" db="EMBL/GenBank/DDBJ databases">
        <authorList>
            <person name="de Groot N.N."/>
        </authorList>
    </citation>
    <scope>NUCLEOTIDE SEQUENCE [LARGE SCALE GENOMIC DNA]</scope>
    <source>
        <strain evidence="4">EB21,IBRC-M 10013,KCTC 4048</strain>
    </source>
</reference>
<dbReference type="STRING" id="996166.SAMN05192554_11195"/>
<dbReference type="PANTHER" id="PTHR43475:SF3">
    <property type="entry name" value="TRANSLATION INITIATION FACTOR EIF-2B SUBUNIT FAMILY PROTEIN (AFU_ORTHOLOGUE AFUA_2G14290)"/>
    <property type="match status" value="1"/>
</dbReference>
<dbReference type="SUPFAM" id="SSF100950">
    <property type="entry name" value="NagB/RpiA/CoA transferase-like"/>
    <property type="match status" value="1"/>
</dbReference>
<dbReference type="OrthoDB" id="27639at2157"/>
<comment type="similarity">
    <text evidence="1">Belongs to the eIF-2B alpha/beta/delta subunits family.</text>
</comment>
<dbReference type="EMBL" id="FNIA01000011">
    <property type="protein sequence ID" value="SDM99243.1"/>
    <property type="molecule type" value="Genomic_DNA"/>
</dbReference>
<dbReference type="GO" id="GO:0019509">
    <property type="term" value="P:L-methionine salvage from methylthioadenosine"/>
    <property type="evidence" value="ECO:0007669"/>
    <property type="project" value="TreeGrafter"/>
</dbReference>
<evidence type="ECO:0000259" key="2">
    <source>
        <dbReference type="PROSITE" id="PS51462"/>
    </source>
</evidence>
<dbReference type="InterPro" id="IPR015797">
    <property type="entry name" value="NUDIX_hydrolase-like_dom_sf"/>
</dbReference>
<sequence length="419" mass="44763">MSEETHVVTAFLRHDGEVLLLRRSDAVGTYQGDWGGVSGYAEGDPESQVETEIDEETGIGEAERTLVRTGNPLRVVDDDLDRTWVVHPFLFDVTTREVTTSEEHDTYEWVSPTAMFDRGVVPELWATYGRVAPSVRSVTADDEHGASYLSIRALEVLRDRAATLVGEAESDDDAWDELADLGQRLCRARPSMAVLRNRVNRVLAAADRTAASVLDTATDGIHRAVTADTDAAVRAGALVSDRTVLTLSRSGTVIRAFAEGSPEEVYVAVSEPGGEGVDVAEALVDDGPVTLLPDAAVAQAIVSGEVDAVLVGADTILPDGTVVNKVGTRTVAVAAAHEEVPCYVVAATDKIHTEPSVNVESGRRSAVYDGDAPLSMFNPVFDETPAHLVDAFVTERGELDPGEVDAVADELSALADWRD</sequence>
<proteinExistence type="inferred from homology"/>
<evidence type="ECO:0000313" key="3">
    <source>
        <dbReference type="EMBL" id="SDM99243.1"/>
    </source>
</evidence>
<gene>
    <name evidence="3" type="ORF">SAMN05192554_11195</name>
</gene>
<dbReference type="PROSITE" id="PS51462">
    <property type="entry name" value="NUDIX"/>
    <property type="match status" value="1"/>
</dbReference>
<dbReference type="InterPro" id="IPR042529">
    <property type="entry name" value="IF_2B-like_C"/>
</dbReference>
<feature type="domain" description="Nudix hydrolase" evidence="2">
    <location>
        <begin position="3"/>
        <end position="137"/>
    </location>
</feature>
<dbReference type="InterPro" id="IPR000649">
    <property type="entry name" value="IF-2B-related"/>
</dbReference>
<organism evidence="3 4">
    <name type="scientific">Haloarchaeobius iranensis</name>
    <dbReference type="NCBI Taxonomy" id="996166"/>
    <lineage>
        <taxon>Archaea</taxon>
        <taxon>Methanobacteriati</taxon>
        <taxon>Methanobacteriota</taxon>
        <taxon>Stenosarchaea group</taxon>
        <taxon>Halobacteria</taxon>
        <taxon>Halobacteriales</taxon>
        <taxon>Halorubellaceae</taxon>
        <taxon>Haloarchaeobius</taxon>
    </lineage>
</organism>
<dbReference type="AlphaFoldDB" id="A0A1G9XSK9"/>
<dbReference type="RefSeq" id="WP_089733915.1">
    <property type="nucleotide sequence ID" value="NZ_FNIA01000011.1"/>
</dbReference>
<dbReference type="PANTHER" id="PTHR43475">
    <property type="entry name" value="METHYLTHIORIBOSE-1-PHOSPHATE ISOMERASE"/>
    <property type="match status" value="1"/>
</dbReference>
<evidence type="ECO:0000256" key="1">
    <source>
        <dbReference type="RuleBase" id="RU003814"/>
    </source>
</evidence>